<keyword evidence="2 6" id="KW-0479">Metal-binding</keyword>
<proteinExistence type="inferred from homology"/>
<organism evidence="7 8">
    <name type="scientific">Candidatus Scatoplasma merdavium</name>
    <dbReference type="NCBI Taxonomy" id="2840932"/>
    <lineage>
        <taxon>Bacteria</taxon>
        <taxon>Bacillati</taxon>
        <taxon>Bacillota</taxon>
        <taxon>Bacilli</taxon>
        <taxon>Bacillales</taxon>
        <taxon>Candidatus Scatoplasma</taxon>
    </lineage>
</organism>
<dbReference type="FunFam" id="3.90.45.10:FF:000002">
    <property type="entry name" value="Peptide deformylase"/>
    <property type="match status" value="1"/>
</dbReference>
<evidence type="ECO:0000256" key="4">
    <source>
        <dbReference type="ARBA" id="ARBA00022917"/>
    </source>
</evidence>
<protein>
    <recommendedName>
        <fullName evidence="6">Peptide deformylase</fullName>
        <shortName evidence="6">PDF</shortName>
        <ecNumber evidence="6">3.5.1.88</ecNumber>
    </recommendedName>
    <alternativeName>
        <fullName evidence="6">Polypeptide deformylase</fullName>
    </alternativeName>
</protein>
<dbReference type="Pfam" id="PF01327">
    <property type="entry name" value="Pep_deformylase"/>
    <property type="match status" value="1"/>
</dbReference>
<feature type="active site" evidence="6">
    <location>
        <position position="153"/>
    </location>
</feature>
<keyword evidence="3 6" id="KW-0378">Hydrolase</keyword>
<feature type="binding site" evidence="6">
    <location>
        <position position="152"/>
    </location>
    <ligand>
        <name>Fe cation</name>
        <dbReference type="ChEBI" id="CHEBI:24875"/>
    </ligand>
</feature>
<dbReference type="EC" id="3.5.1.88" evidence="6"/>
<dbReference type="GO" id="GO:0006412">
    <property type="term" value="P:translation"/>
    <property type="evidence" value="ECO:0007669"/>
    <property type="project" value="UniProtKB-UniRule"/>
</dbReference>
<feature type="binding site" evidence="6">
    <location>
        <position position="108"/>
    </location>
    <ligand>
        <name>Fe cation</name>
        <dbReference type="ChEBI" id="CHEBI:24875"/>
    </ligand>
</feature>
<comment type="function">
    <text evidence="6">Removes the formyl group from the N-terminal Met of newly synthesized proteins. Requires at least a dipeptide for an efficient rate of reaction. N-terminal L-methionine is a prerequisite for activity but the enzyme has broad specificity at other positions.</text>
</comment>
<keyword evidence="5 6" id="KW-0408">Iron</keyword>
<dbReference type="GO" id="GO:0046872">
    <property type="term" value="F:metal ion binding"/>
    <property type="evidence" value="ECO:0007669"/>
    <property type="project" value="UniProtKB-KW"/>
</dbReference>
<gene>
    <name evidence="6" type="primary">def</name>
    <name evidence="7" type="ORF">IAC78_02605</name>
</gene>
<comment type="cofactor">
    <cofactor evidence="6">
        <name>Fe(2+)</name>
        <dbReference type="ChEBI" id="CHEBI:29033"/>
    </cofactor>
    <text evidence="6">Binds 1 Fe(2+) ion.</text>
</comment>
<evidence type="ECO:0000256" key="1">
    <source>
        <dbReference type="ARBA" id="ARBA00010759"/>
    </source>
</evidence>
<name>A0A9D9GRP1_9BACL</name>
<dbReference type="HAMAP" id="MF_00163">
    <property type="entry name" value="Pep_deformylase"/>
    <property type="match status" value="1"/>
</dbReference>
<comment type="similarity">
    <text evidence="1 6">Belongs to the polypeptide deformylase family.</text>
</comment>
<dbReference type="Gene3D" id="3.90.45.10">
    <property type="entry name" value="Peptide deformylase"/>
    <property type="match status" value="1"/>
</dbReference>
<dbReference type="SUPFAM" id="SSF56420">
    <property type="entry name" value="Peptide deformylase"/>
    <property type="match status" value="1"/>
</dbReference>
<evidence type="ECO:0000313" key="7">
    <source>
        <dbReference type="EMBL" id="MBO8414351.1"/>
    </source>
</evidence>
<evidence type="ECO:0000256" key="2">
    <source>
        <dbReference type="ARBA" id="ARBA00022723"/>
    </source>
</evidence>
<evidence type="ECO:0000256" key="3">
    <source>
        <dbReference type="ARBA" id="ARBA00022801"/>
    </source>
</evidence>
<evidence type="ECO:0000313" key="8">
    <source>
        <dbReference type="Proteomes" id="UP000823629"/>
    </source>
</evidence>
<dbReference type="AlphaFoldDB" id="A0A9D9GRP1"/>
<dbReference type="GO" id="GO:0042586">
    <property type="term" value="F:peptide deformylase activity"/>
    <property type="evidence" value="ECO:0007669"/>
    <property type="project" value="UniProtKB-UniRule"/>
</dbReference>
<dbReference type="NCBIfam" id="TIGR00079">
    <property type="entry name" value="pept_deformyl"/>
    <property type="match status" value="1"/>
</dbReference>
<dbReference type="CDD" id="cd00487">
    <property type="entry name" value="Pep_deformylase"/>
    <property type="match status" value="1"/>
</dbReference>
<dbReference type="InterPro" id="IPR036821">
    <property type="entry name" value="Peptide_deformylase_sf"/>
</dbReference>
<dbReference type="EMBL" id="JADING010000072">
    <property type="protein sequence ID" value="MBO8414351.1"/>
    <property type="molecule type" value="Genomic_DNA"/>
</dbReference>
<keyword evidence="4 6" id="KW-0648">Protein biosynthesis</keyword>
<evidence type="ECO:0000256" key="6">
    <source>
        <dbReference type="HAMAP-Rule" id="MF_00163"/>
    </source>
</evidence>
<dbReference type="InterPro" id="IPR023635">
    <property type="entry name" value="Peptide_deformylase"/>
</dbReference>
<sequence>MRDFKIYDDHHQVVRTKCQEFEEPIKEENIQLLKDMCEYLKLSQDDEYASKHNLRPGVGLACPQIGISKRGFAVYLEDEKTTYKFGLINPKIIRTSVKKCYLGSGEGCLSVNASHPGYVMRYNKVVIEGFEVFQNRKVTITAYGYLAICIQHEYDHLDGILFYDHIDKKEPFKIEENAIKIA</sequence>
<dbReference type="PANTHER" id="PTHR10458:SF8">
    <property type="entry name" value="PEPTIDE DEFORMYLASE 2"/>
    <property type="match status" value="1"/>
</dbReference>
<feature type="binding site" evidence="6">
    <location>
        <position position="156"/>
    </location>
    <ligand>
        <name>Fe cation</name>
        <dbReference type="ChEBI" id="CHEBI:24875"/>
    </ligand>
</feature>
<accession>A0A9D9GRP1</accession>
<dbReference type="PRINTS" id="PR01576">
    <property type="entry name" value="PDEFORMYLASE"/>
</dbReference>
<reference evidence="7" key="1">
    <citation type="submission" date="2020-10" db="EMBL/GenBank/DDBJ databases">
        <authorList>
            <person name="Gilroy R."/>
        </authorList>
    </citation>
    <scope>NUCLEOTIDE SEQUENCE</scope>
    <source>
        <strain evidence="7">1748</strain>
    </source>
</reference>
<dbReference type="PIRSF" id="PIRSF004749">
    <property type="entry name" value="Pep_def"/>
    <property type="match status" value="1"/>
</dbReference>
<reference evidence="7" key="2">
    <citation type="journal article" date="2021" name="PeerJ">
        <title>Extensive microbial diversity within the chicken gut microbiome revealed by metagenomics and culture.</title>
        <authorList>
            <person name="Gilroy R."/>
            <person name="Ravi A."/>
            <person name="Getino M."/>
            <person name="Pursley I."/>
            <person name="Horton D.L."/>
            <person name="Alikhan N.F."/>
            <person name="Baker D."/>
            <person name="Gharbi K."/>
            <person name="Hall N."/>
            <person name="Watson M."/>
            <person name="Adriaenssens E.M."/>
            <person name="Foster-Nyarko E."/>
            <person name="Jarju S."/>
            <person name="Secka A."/>
            <person name="Antonio M."/>
            <person name="Oren A."/>
            <person name="Chaudhuri R.R."/>
            <person name="La Ragione R."/>
            <person name="Hildebrand F."/>
            <person name="Pallen M.J."/>
        </authorList>
    </citation>
    <scope>NUCLEOTIDE SEQUENCE</scope>
    <source>
        <strain evidence="7">1748</strain>
    </source>
</reference>
<evidence type="ECO:0000256" key="5">
    <source>
        <dbReference type="ARBA" id="ARBA00023004"/>
    </source>
</evidence>
<comment type="catalytic activity">
    <reaction evidence="6">
        <text>N-terminal N-formyl-L-methionyl-[peptide] + H2O = N-terminal L-methionyl-[peptide] + formate</text>
        <dbReference type="Rhea" id="RHEA:24420"/>
        <dbReference type="Rhea" id="RHEA-COMP:10639"/>
        <dbReference type="Rhea" id="RHEA-COMP:10640"/>
        <dbReference type="ChEBI" id="CHEBI:15377"/>
        <dbReference type="ChEBI" id="CHEBI:15740"/>
        <dbReference type="ChEBI" id="CHEBI:49298"/>
        <dbReference type="ChEBI" id="CHEBI:64731"/>
        <dbReference type="EC" id="3.5.1.88"/>
    </reaction>
</comment>
<dbReference type="Proteomes" id="UP000823629">
    <property type="component" value="Unassembled WGS sequence"/>
</dbReference>
<comment type="caution">
    <text evidence="7">The sequence shown here is derived from an EMBL/GenBank/DDBJ whole genome shotgun (WGS) entry which is preliminary data.</text>
</comment>
<dbReference type="PANTHER" id="PTHR10458">
    <property type="entry name" value="PEPTIDE DEFORMYLASE"/>
    <property type="match status" value="1"/>
</dbReference>